<evidence type="ECO:0000313" key="8">
    <source>
        <dbReference type="Proteomes" id="UP000815325"/>
    </source>
</evidence>
<evidence type="ECO:0000256" key="3">
    <source>
        <dbReference type="ARBA" id="ARBA00022833"/>
    </source>
</evidence>
<keyword evidence="3" id="KW-0862">Zinc</keyword>
<feature type="domain" description="MYND-type" evidence="6">
    <location>
        <begin position="394"/>
        <end position="431"/>
    </location>
</feature>
<feature type="compositionally biased region" description="Low complexity" evidence="5">
    <location>
        <begin position="16"/>
        <end position="33"/>
    </location>
</feature>
<dbReference type="Proteomes" id="UP000815325">
    <property type="component" value="Unassembled WGS sequence"/>
</dbReference>
<feature type="region of interest" description="Disordered" evidence="5">
    <location>
        <begin position="357"/>
        <end position="384"/>
    </location>
</feature>
<evidence type="ECO:0000259" key="6">
    <source>
        <dbReference type="PROSITE" id="PS50865"/>
    </source>
</evidence>
<name>A0ABQ7HA23_DUNSA</name>
<evidence type="ECO:0000256" key="5">
    <source>
        <dbReference type="SAM" id="MobiDB-lite"/>
    </source>
</evidence>
<keyword evidence="1" id="KW-0479">Metal-binding</keyword>
<proteinExistence type="predicted"/>
<keyword evidence="8" id="KW-1185">Reference proteome</keyword>
<feature type="compositionally biased region" description="Low complexity" evidence="5">
    <location>
        <begin position="357"/>
        <end position="367"/>
    </location>
</feature>
<dbReference type="EMBL" id="MU069439">
    <property type="protein sequence ID" value="KAF5843702.1"/>
    <property type="molecule type" value="Genomic_DNA"/>
</dbReference>
<dbReference type="InterPro" id="IPR002893">
    <property type="entry name" value="Znf_MYND"/>
</dbReference>
<protein>
    <recommendedName>
        <fullName evidence="6">MYND-type domain-containing protein</fullName>
    </recommendedName>
</protein>
<organism evidence="7 8">
    <name type="scientific">Dunaliella salina</name>
    <name type="common">Green alga</name>
    <name type="synonym">Protococcus salinus</name>
    <dbReference type="NCBI Taxonomy" id="3046"/>
    <lineage>
        <taxon>Eukaryota</taxon>
        <taxon>Viridiplantae</taxon>
        <taxon>Chlorophyta</taxon>
        <taxon>core chlorophytes</taxon>
        <taxon>Chlorophyceae</taxon>
        <taxon>CS clade</taxon>
        <taxon>Chlamydomonadales</taxon>
        <taxon>Dunaliellaceae</taxon>
        <taxon>Dunaliella</taxon>
    </lineage>
</organism>
<feature type="region of interest" description="Disordered" evidence="5">
    <location>
        <begin position="13"/>
        <end position="36"/>
    </location>
</feature>
<sequence>MGGAEAFTVALKHLAQQKQQPQRQRQRQQQRQQQIRDACHGMPTADEPQDAAADRIEALEHAWVCDMAYSQRHTLHSGSLTCTNALGCDRVPVFCVEGSDEQKQLEADSSLPPWPSELLEAHMSLVLKVLDIKASETTEFLKMPLGRVRTSHLTLYPWLYHCMCVFCGMGFKLQFLRQMLIAGNGVTESSKLMKLIPRAKLQSCIIHTIQAASAILKLERVTNGSACACASHALQLLSDVCSTADGLVCFQALHGEMHEMVWQMCEYLKCWDASLQGAVLKANNRQAASNAREGSSCTRRGAFSSVQKAGGRSGSSSTPDIAQQGDQGSSSSSWSSAAAKAMDESGGKSFPWNFAGSSNSASTSSSAQEQAHENGGSNDQAVGPKLQSRASQACVGCGKMARLKRCAHCGQALVCSEACQRAFWPTHKLVCKKGVLKS</sequence>
<dbReference type="Gene3D" id="6.10.140.2220">
    <property type="match status" value="1"/>
</dbReference>
<feature type="compositionally biased region" description="Polar residues" evidence="5">
    <location>
        <begin position="314"/>
        <end position="328"/>
    </location>
</feature>
<accession>A0ABQ7HA23</accession>
<dbReference type="SUPFAM" id="SSF144232">
    <property type="entry name" value="HIT/MYND zinc finger-like"/>
    <property type="match status" value="1"/>
</dbReference>
<evidence type="ECO:0000256" key="2">
    <source>
        <dbReference type="ARBA" id="ARBA00022771"/>
    </source>
</evidence>
<feature type="region of interest" description="Disordered" evidence="5">
    <location>
        <begin position="305"/>
        <end position="340"/>
    </location>
</feature>
<reference evidence="7" key="1">
    <citation type="submission" date="2017-08" db="EMBL/GenBank/DDBJ databases">
        <authorList>
            <person name="Polle J.E."/>
            <person name="Barry K."/>
            <person name="Cushman J."/>
            <person name="Schmutz J."/>
            <person name="Tran D."/>
            <person name="Hathwaick L.T."/>
            <person name="Yim W.C."/>
            <person name="Jenkins J."/>
            <person name="Mckie-Krisberg Z.M."/>
            <person name="Prochnik S."/>
            <person name="Lindquist E."/>
            <person name="Dockter R.B."/>
            <person name="Adam C."/>
            <person name="Molina H."/>
            <person name="Bunkerborg J."/>
            <person name="Jin E."/>
            <person name="Buchheim M."/>
            <person name="Magnuson J."/>
        </authorList>
    </citation>
    <scope>NUCLEOTIDE SEQUENCE</scope>
    <source>
        <strain evidence="7">CCAP 19/18</strain>
    </source>
</reference>
<keyword evidence="2 4" id="KW-0863">Zinc-finger</keyword>
<gene>
    <name evidence="7" type="ORF">DUNSADRAFT_10877</name>
</gene>
<evidence type="ECO:0000256" key="1">
    <source>
        <dbReference type="ARBA" id="ARBA00022723"/>
    </source>
</evidence>
<comment type="caution">
    <text evidence="7">The sequence shown here is derived from an EMBL/GenBank/DDBJ whole genome shotgun (WGS) entry which is preliminary data.</text>
</comment>
<dbReference type="Pfam" id="PF01753">
    <property type="entry name" value="zf-MYND"/>
    <property type="match status" value="1"/>
</dbReference>
<evidence type="ECO:0000256" key="4">
    <source>
        <dbReference type="PROSITE-ProRule" id="PRU00134"/>
    </source>
</evidence>
<evidence type="ECO:0000313" key="7">
    <source>
        <dbReference type="EMBL" id="KAF5843702.1"/>
    </source>
</evidence>
<feature type="compositionally biased region" description="Low complexity" evidence="5">
    <location>
        <begin position="329"/>
        <end position="340"/>
    </location>
</feature>
<dbReference type="PROSITE" id="PS50865">
    <property type="entry name" value="ZF_MYND_2"/>
    <property type="match status" value="1"/>
</dbReference>